<sequence>MTIREIFRIADHWHFAISTTTIETGDPPMRIGIIGAGNIGTALVKRLAPHGHELMLSFHRDRAALSELASSLGVASGTPAEAVEFAEVVVLAVPWGVVPDALKEAGRFDGKILWDCTNALKSDMSGLEVGTTTSAGELVAQWASDARVVKGVPPFAQLLHSDDPTIGGQPPSVFVAGADAQAKAAVAQLMSELPATVTDAGPLEASRFIEPAMMLVVHMAYRQGHGPRIAMQLMR</sequence>
<evidence type="ECO:0000259" key="2">
    <source>
        <dbReference type="Pfam" id="PF03807"/>
    </source>
</evidence>
<dbReference type="RefSeq" id="WP_121278170.1">
    <property type="nucleotide sequence ID" value="NZ_RBZV01000004.1"/>
</dbReference>
<keyword evidence="4" id="KW-1185">Reference proteome</keyword>
<protein>
    <submittedName>
        <fullName evidence="3">F420-dependent NADP oxidoreductase</fullName>
    </submittedName>
</protein>
<feature type="domain" description="Pyrroline-5-carboxylate reductase catalytic N-terminal" evidence="2">
    <location>
        <begin position="30"/>
        <end position="118"/>
    </location>
</feature>
<evidence type="ECO:0000313" key="4">
    <source>
        <dbReference type="Proteomes" id="UP000280434"/>
    </source>
</evidence>
<dbReference type="InterPro" id="IPR028939">
    <property type="entry name" value="P5C_Rdtase_cat_N"/>
</dbReference>
<evidence type="ECO:0000256" key="1">
    <source>
        <dbReference type="ARBA" id="ARBA00023002"/>
    </source>
</evidence>
<reference evidence="3 4" key="1">
    <citation type="submission" date="2018-10" db="EMBL/GenBank/DDBJ databases">
        <title>Paraburkholderia sp. 7MK8-2, isolated from soil.</title>
        <authorList>
            <person name="Gao Z.-H."/>
            <person name="Qiu L.-H."/>
        </authorList>
    </citation>
    <scope>NUCLEOTIDE SEQUENCE [LARGE SCALE GENOMIC DNA]</scope>
    <source>
        <strain evidence="3 4">7MK8-2</strain>
    </source>
</reference>
<dbReference type="EMBL" id="RBZV01000004">
    <property type="protein sequence ID" value="RKP48322.1"/>
    <property type="molecule type" value="Genomic_DNA"/>
</dbReference>
<dbReference type="Pfam" id="PF03807">
    <property type="entry name" value="F420_oxidored"/>
    <property type="match status" value="1"/>
</dbReference>
<dbReference type="PANTHER" id="PTHR14239:SF10">
    <property type="entry name" value="REDUCTASE"/>
    <property type="match status" value="1"/>
</dbReference>
<dbReference type="PANTHER" id="PTHR14239">
    <property type="entry name" value="DUDULIN-RELATED"/>
    <property type="match status" value="1"/>
</dbReference>
<comment type="caution">
    <text evidence="3">The sequence shown here is derived from an EMBL/GenBank/DDBJ whole genome shotgun (WGS) entry which is preliminary data.</text>
</comment>
<dbReference type="SUPFAM" id="SSF51735">
    <property type="entry name" value="NAD(P)-binding Rossmann-fold domains"/>
    <property type="match status" value="1"/>
</dbReference>
<dbReference type="InterPro" id="IPR036291">
    <property type="entry name" value="NAD(P)-bd_dom_sf"/>
</dbReference>
<proteinExistence type="predicted"/>
<dbReference type="OrthoDB" id="5499754at2"/>
<evidence type="ECO:0000313" key="3">
    <source>
        <dbReference type="EMBL" id="RKP48322.1"/>
    </source>
</evidence>
<organism evidence="3 4">
    <name type="scientific">Trinickia fusca</name>
    <dbReference type="NCBI Taxonomy" id="2419777"/>
    <lineage>
        <taxon>Bacteria</taxon>
        <taxon>Pseudomonadati</taxon>
        <taxon>Pseudomonadota</taxon>
        <taxon>Betaproteobacteria</taxon>
        <taxon>Burkholderiales</taxon>
        <taxon>Burkholderiaceae</taxon>
        <taxon>Trinickia</taxon>
    </lineage>
</organism>
<accession>A0A494XEK8</accession>
<dbReference type="Gene3D" id="3.40.50.720">
    <property type="entry name" value="NAD(P)-binding Rossmann-like Domain"/>
    <property type="match status" value="1"/>
</dbReference>
<name>A0A494XEK8_9BURK</name>
<dbReference type="AlphaFoldDB" id="A0A494XEK8"/>
<dbReference type="InterPro" id="IPR051267">
    <property type="entry name" value="STEAP_metalloreductase"/>
</dbReference>
<gene>
    <name evidence="3" type="ORF">D7S89_13475</name>
</gene>
<dbReference type="Proteomes" id="UP000280434">
    <property type="component" value="Unassembled WGS sequence"/>
</dbReference>
<keyword evidence="1" id="KW-0560">Oxidoreductase</keyword>
<dbReference type="GO" id="GO:0016491">
    <property type="term" value="F:oxidoreductase activity"/>
    <property type="evidence" value="ECO:0007669"/>
    <property type="project" value="UniProtKB-KW"/>
</dbReference>